<dbReference type="PROSITE" id="PS00189">
    <property type="entry name" value="LIPOYL"/>
    <property type="match status" value="1"/>
</dbReference>
<evidence type="ECO:0000256" key="5">
    <source>
        <dbReference type="ARBA" id="ARBA00023315"/>
    </source>
</evidence>
<feature type="domain" description="Lipoyl-binding" evidence="10">
    <location>
        <begin position="2"/>
        <end position="77"/>
    </location>
</feature>
<dbReference type="GO" id="GO:0005737">
    <property type="term" value="C:cytoplasm"/>
    <property type="evidence" value="ECO:0007669"/>
    <property type="project" value="TreeGrafter"/>
</dbReference>
<feature type="region of interest" description="Disordered" evidence="9">
    <location>
        <begin position="167"/>
        <end position="203"/>
    </location>
</feature>
<gene>
    <name evidence="12" type="ORF">SAMN05518684_12230</name>
</gene>
<dbReference type="CDD" id="cd06849">
    <property type="entry name" value="lipoyl_domain"/>
    <property type="match status" value="1"/>
</dbReference>
<evidence type="ECO:0000313" key="13">
    <source>
        <dbReference type="Proteomes" id="UP000198571"/>
    </source>
</evidence>
<dbReference type="InterPro" id="IPR000089">
    <property type="entry name" value="Biotin_lipoyl"/>
</dbReference>
<dbReference type="PROSITE" id="PS50968">
    <property type="entry name" value="BIOTINYL_LIPOYL"/>
    <property type="match status" value="1"/>
</dbReference>
<evidence type="ECO:0000256" key="2">
    <source>
        <dbReference type="ARBA" id="ARBA00007317"/>
    </source>
</evidence>
<feature type="compositionally biased region" description="Basic and acidic residues" evidence="9">
    <location>
        <begin position="97"/>
        <end position="110"/>
    </location>
</feature>
<dbReference type="RefSeq" id="WP_093055584.1">
    <property type="nucleotide sequence ID" value="NZ_FOGT01000022.1"/>
</dbReference>
<name>A0A1H9WZV3_9BACI</name>
<evidence type="ECO:0000256" key="6">
    <source>
        <dbReference type="ARBA" id="ARBA00025211"/>
    </source>
</evidence>
<dbReference type="AlphaFoldDB" id="A0A1H9WZV3"/>
<feature type="compositionally biased region" description="Low complexity" evidence="9">
    <location>
        <begin position="168"/>
        <end position="188"/>
    </location>
</feature>
<dbReference type="PANTHER" id="PTHR43178">
    <property type="entry name" value="DIHYDROLIPOAMIDE ACETYLTRANSFERASE COMPONENT OF PYRUVATE DEHYDROGENASE COMPLEX"/>
    <property type="match status" value="1"/>
</dbReference>
<dbReference type="InterPro" id="IPR004167">
    <property type="entry name" value="PSBD"/>
</dbReference>
<keyword evidence="13" id="KW-1185">Reference proteome</keyword>
<comment type="similarity">
    <text evidence="2 8">Belongs to the 2-oxoacid dehydrogenase family.</text>
</comment>
<dbReference type="Proteomes" id="UP000198571">
    <property type="component" value="Unassembled WGS sequence"/>
</dbReference>
<dbReference type="GO" id="GO:0004742">
    <property type="term" value="F:dihydrolipoyllysine-residue acetyltransferase activity"/>
    <property type="evidence" value="ECO:0007669"/>
    <property type="project" value="UniProtKB-EC"/>
</dbReference>
<dbReference type="InterPro" id="IPR003016">
    <property type="entry name" value="2-oxoA_DH_lipoyl-BS"/>
</dbReference>
<evidence type="ECO:0000256" key="9">
    <source>
        <dbReference type="SAM" id="MobiDB-lite"/>
    </source>
</evidence>
<dbReference type="EMBL" id="FOGT01000022">
    <property type="protein sequence ID" value="SES39436.1"/>
    <property type="molecule type" value="Genomic_DNA"/>
</dbReference>
<keyword evidence="3 8" id="KW-0808">Transferase</keyword>
<dbReference type="InterPro" id="IPR023213">
    <property type="entry name" value="CAT-like_dom_sf"/>
</dbReference>
<dbReference type="FunFam" id="4.10.320.10:FF:000011">
    <property type="entry name" value="Dihydrolipoamide acetyltransferase component of pyruvate dehydrogenase complex"/>
    <property type="match status" value="1"/>
</dbReference>
<dbReference type="EC" id="2.3.1.-" evidence="8"/>
<evidence type="ECO:0000259" key="10">
    <source>
        <dbReference type="PROSITE" id="PS50968"/>
    </source>
</evidence>
<keyword evidence="12" id="KW-0670">Pyruvate</keyword>
<sequence length="430" mass="47210">MAYEFKLPDIGEGIHEGEIVKWEVKEGDEVKEDDVLCEVQNDKAVVEIPSPVEGTVQKLHVDEGVVTEVGTVIITFETDTEQPEDAHGGGEEEEKEEEKASEEPKEEKSESAPASEEEEVDETARVIAMPSVRKYAREKDVNIRKVKGSGKNGRVMKEDIDAYLSGDQQPAESAEQTEAPEAQEEAQSVPSYQPANEELETREKMSGIRKAISKAMVNSKRTAPHVTLMDEIDVTDLVAHRKQFKPVAEEKGIKLTFLPYVVKALTSAIREYPILNTSLDDSTEEIVHKHYYNIGIAADTEKGLMVPVVKDTDRKSIFTISDEINGLAGKAREGTLSAAEMKGASTTITNIGSAGGQWFTPVINHPEVAILGLGRIQEKAIVRDGEVTVAPVLALSLSFDHRIIDGATAQYALNHIKRLLNDPQLLVMEG</sequence>
<evidence type="ECO:0000256" key="3">
    <source>
        <dbReference type="ARBA" id="ARBA00022679"/>
    </source>
</evidence>
<comment type="function">
    <text evidence="6">The pyruvate dehydrogenase complex catalyzes the overall conversion of pyruvate to acetyl-CoA and CO(2). It contains multiple copies of three enzymatic components: pyruvate dehydrogenase (E1), dihydrolipoamide acetyltransferase (E2) and lipoamide dehydrogenase (E3).</text>
</comment>
<dbReference type="SUPFAM" id="SSF47005">
    <property type="entry name" value="Peripheral subunit-binding domain of 2-oxo acid dehydrogenase complex"/>
    <property type="match status" value="1"/>
</dbReference>
<dbReference type="Pfam" id="PF00198">
    <property type="entry name" value="2-oxoacid_dh"/>
    <property type="match status" value="1"/>
</dbReference>
<dbReference type="Pfam" id="PF02817">
    <property type="entry name" value="E3_binding"/>
    <property type="match status" value="1"/>
</dbReference>
<accession>A0A1H9WZV3</accession>
<evidence type="ECO:0000256" key="1">
    <source>
        <dbReference type="ARBA" id="ARBA00001938"/>
    </source>
</evidence>
<feature type="domain" description="Peripheral subunit-binding (PSBD)" evidence="11">
    <location>
        <begin position="127"/>
        <end position="164"/>
    </location>
</feature>
<comment type="cofactor">
    <cofactor evidence="1 8">
        <name>(R)-lipoate</name>
        <dbReference type="ChEBI" id="CHEBI:83088"/>
    </cofactor>
</comment>
<dbReference type="Gene3D" id="4.10.320.10">
    <property type="entry name" value="E3-binding domain"/>
    <property type="match status" value="1"/>
</dbReference>
<dbReference type="InterPro" id="IPR036625">
    <property type="entry name" value="E3-bd_dom_sf"/>
</dbReference>
<keyword evidence="4 8" id="KW-0450">Lipoyl</keyword>
<dbReference type="InterPro" id="IPR011053">
    <property type="entry name" value="Single_hybrid_motif"/>
</dbReference>
<evidence type="ECO:0000313" key="12">
    <source>
        <dbReference type="EMBL" id="SES39436.1"/>
    </source>
</evidence>
<dbReference type="OrthoDB" id="9805770at2"/>
<protein>
    <recommendedName>
        <fullName evidence="8">Dihydrolipoamide acetyltransferase component of pyruvate dehydrogenase complex</fullName>
        <ecNumber evidence="8">2.3.1.-</ecNumber>
    </recommendedName>
</protein>
<dbReference type="PROSITE" id="PS51826">
    <property type="entry name" value="PSBD"/>
    <property type="match status" value="1"/>
</dbReference>
<dbReference type="FunFam" id="3.30.559.10:FF:000007">
    <property type="entry name" value="Dihydrolipoamide acetyltransferase component of pyruvate dehydrogenase complex"/>
    <property type="match status" value="1"/>
</dbReference>
<reference evidence="13" key="1">
    <citation type="submission" date="2016-10" db="EMBL/GenBank/DDBJ databases">
        <authorList>
            <person name="Varghese N."/>
            <person name="Submissions S."/>
        </authorList>
    </citation>
    <scope>NUCLEOTIDE SEQUENCE [LARGE SCALE GENOMIC DNA]</scope>
    <source>
        <strain evidence="13">S9</strain>
    </source>
</reference>
<evidence type="ECO:0000256" key="4">
    <source>
        <dbReference type="ARBA" id="ARBA00022823"/>
    </source>
</evidence>
<dbReference type="Gene3D" id="2.40.50.100">
    <property type="match status" value="1"/>
</dbReference>
<dbReference type="InterPro" id="IPR001078">
    <property type="entry name" value="2-oxoacid_DH_actylTfrase"/>
</dbReference>
<dbReference type="InterPro" id="IPR050743">
    <property type="entry name" value="2-oxoacid_DH_E2_comp"/>
</dbReference>
<evidence type="ECO:0000259" key="11">
    <source>
        <dbReference type="PROSITE" id="PS51826"/>
    </source>
</evidence>
<evidence type="ECO:0000256" key="7">
    <source>
        <dbReference type="ARBA" id="ARBA00048370"/>
    </source>
</evidence>
<keyword evidence="5 8" id="KW-0012">Acyltransferase</keyword>
<evidence type="ECO:0000256" key="8">
    <source>
        <dbReference type="RuleBase" id="RU003423"/>
    </source>
</evidence>
<dbReference type="Pfam" id="PF00364">
    <property type="entry name" value="Biotin_lipoyl"/>
    <property type="match status" value="1"/>
</dbReference>
<organism evidence="12 13">
    <name type="scientific">Salipaludibacillus aurantiacus</name>
    <dbReference type="NCBI Taxonomy" id="1601833"/>
    <lineage>
        <taxon>Bacteria</taxon>
        <taxon>Bacillati</taxon>
        <taxon>Bacillota</taxon>
        <taxon>Bacilli</taxon>
        <taxon>Bacillales</taxon>
        <taxon>Bacillaceae</taxon>
    </lineage>
</organism>
<feature type="region of interest" description="Disordered" evidence="9">
    <location>
        <begin position="76"/>
        <end position="126"/>
    </location>
</feature>
<dbReference type="PANTHER" id="PTHR43178:SF5">
    <property type="entry name" value="LIPOAMIDE ACYLTRANSFERASE COMPONENT OF BRANCHED-CHAIN ALPHA-KETO ACID DEHYDROGENASE COMPLEX, MITOCHONDRIAL"/>
    <property type="match status" value="1"/>
</dbReference>
<comment type="catalytic activity">
    <reaction evidence="7">
        <text>N(6)-[(R)-dihydrolipoyl]-L-lysyl-[protein] + acetyl-CoA = N(6)-[(R)-S(8)-acetyldihydrolipoyl]-L-lysyl-[protein] + CoA</text>
        <dbReference type="Rhea" id="RHEA:17017"/>
        <dbReference type="Rhea" id="RHEA-COMP:10475"/>
        <dbReference type="Rhea" id="RHEA-COMP:10478"/>
        <dbReference type="ChEBI" id="CHEBI:57287"/>
        <dbReference type="ChEBI" id="CHEBI:57288"/>
        <dbReference type="ChEBI" id="CHEBI:83100"/>
        <dbReference type="ChEBI" id="CHEBI:83111"/>
        <dbReference type="EC" id="2.3.1.12"/>
    </reaction>
</comment>
<proteinExistence type="inferred from homology"/>
<dbReference type="Gene3D" id="3.30.559.10">
    <property type="entry name" value="Chloramphenicol acetyltransferase-like domain"/>
    <property type="match status" value="1"/>
</dbReference>
<dbReference type="SUPFAM" id="SSF52777">
    <property type="entry name" value="CoA-dependent acyltransferases"/>
    <property type="match status" value="1"/>
</dbReference>
<dbReference type="SUPFAM" id="SSF51230">
    <property type="entry name" value="Single hybrid motif"/>
    <property type="match status" value="1"/>
</dbReference>
<dbReference type="GO" id="GO:0031405">
    <property type="term" value="F:lipoic acid binding"/>
    <property type="evidence" value="ECO:0007669"/>
    <property type="project" value="TreeGrafter"/>
</dbReference>
<dbReference type="STRING" id="1601833.SAMN05518684_12230"/>